<organism evidence="2">
    <name type="scientific">marine metagenome</name>
    <dbReference type="NCBI Taxonomy" id="408172"/>
    <lineage>
        <taxon>unclassified sequences</taxon>
        <taxon>metagenomes</taxon>
        <taxon>ecological metagenomes</taxon>
    </lineage>
</organism>
<dbReference type="InterPro" id="IPR036909">
    <property type="entry name" value="Cyt_c-like_dom_sf"/>
</dbReference>
<protein>
    <recommendedName>
        <fullName evidence="1">Cytochrome C Planctomycete-type domain-containing protein</fullName>
    </recommendedName>
</protein>
<dbReference type="InterPro" id="IPR011429">
    <property type="entry name" value="Cyt_c_Planctomycete-type"/>
</dbReference>
<dbReference type="AlphaFoldDB" id="A0A382VHI1"/>
<accession>A0A382VHI1</accession>
<name>A0A382VHI1_9ZZZZ</name>
<evidence type="ECO:0000259" key="1">
    <source>
        <dbReference type="Pfam" id="PF07635"/>
    </source>
</evidence>
<dbReference type="Gene3D" id="1.10.760.10">
    <property type="entry name" value="Cytochrome c-like domain"/>
    <property type="match status" value="1"/>
</dbReference>
<reference evidence="2" key="1">
    <citation type="submission" date="2018-05" db="EMBL/GenBank/DDBJ databases">
        <authorList>
            <person name="Lanie J.A."/>
            <person name="Ng W.-L."/>
            <person name="Kazmierczak K.M."/>
            <person name="Andrzejewski T.M."/>
            <person name="Davidsen T.M."/>
            <person name="Wayne K.J."/>
            <person name="Tettelin H."/>
            <person name="Glass J.I."/>
            <person name="Rusch D."/>
            <person name="Podicherti R."/>
            <person name="Tsui H.-C.T."/>
            <person name="Winkler M.E."/>
        </authorList>
    </citation>
    <scope>NUCLEOTIDE SEQUENCE</scope>
</reference>
<gene>
    <name evidence="2" type="ORF">METZ01_LOCUS398195</name>
</gene>
<evidence type="ECO:0000313" key="2">
    <source>
        <dbReference type="EMBL" id="SVD45341.1"/>
    </source>
</evidence>
<dbReference type="GO" id="GO:0020037">
    <property type="term" value="F:heme binding"/>
    <property type="evidence" value="ECO:0007669"/>
    <property type="project" value="InterPro"/>
</dbReference>
<dbReference type="PANTHER" id="PTHR35889">
    <property type="entry name" value="CYCLOINULO-OLIGOSACCHARIDE FRUCTANOTRANSFERASE-RELATED"/>
    <property type="match status" value="1"/>
</dbReference>
<proteinExistence type="predicted"/>
<dbReference type="EMBL" id="UINC01151624">
    <property type="protein sequence ID" value="SVD45341.1"/>
    <property type="molecule type" value="Genomic_DNA"/>
</dbReference>
<sequence length="177" mass="19044">MIAVPFKTVDVISAVFVVLCASVVQAQTDPITFTDHIRPILERSCWNCHGEASQLSDLDLRTRDDAIAGGTRGQALVPGRAEESRLYQVLAGLADPPMPMGGDRLSESEVAAVRAWIDDGAHWDDGGTTSTADALSALESSQLPPGARDYWAFQLPKRAVVPASAAYDHPVDRFLEV</sequence>
<dbReference type="Pfam" id="PF07635">
    <property type="entry name" value="PSCyt1"/>
    <property type="match status" value="1"/>
</dbReference>
<feature type="domain" description="Cytochrome C Planctomycete-type" evidence="1">
    <location>
        <begin position="45"/>
        <end position="99"/>
    </location>
</feature>
<dbReference type="SUPFAM" id="SSF46626">
    <property type="entry name" value="Cytochrome c"/>
    <property type="match status" value="1"/>
</dbReference>
<feature type="non-terminal residue" evidence="2">
    <location>
        <position position="177"/>
    </location>
</feature>
<dbReference type="GO" id="GO:0009055">
    <property type="term" value="F:electron transfer activity"/>
    <property type="evidence" value="ECO:0007669"/>
    <property type="project" value="InterPro"/>
</dbReference>
<dbReference type="PANTHER" id="PTHR35889:SF3">
    <property type="entry name" value="F-BOX DOMAIN-CONTAINING PROTEIN"/>
    <property type="match status" value="1"/>
</dbReference>